<name>A0A835KR87_9POAL</name>
<keyword evidence="3" id="KW-1185">Reference proteome</keyword>
<proteinExistence type="predicted"/>
<evidence type="ECO:0000256" key="1">
    <source>
        <dbReference type="SAM" id="MobiDB-lite"/>
    </source>
</evidence>
<dbReference type="Proteomes" id="UP000636709">
    <property type="component" value="Unassembled WGS sequence"/>
</dbReference>
<evidence type="ECO:0000313" key="3">
    <source>
        <dbReference type="Proteomes" id="UP000636709"/>
    </source>
</evidence>
<feature type="region of interest" description="Disordered" evidence="1">
    <location>
        <begin position="1"/>
        <end position="43"/>
    </location>
</feature>
<gene>
    <name evidence="2" type="ORF">HU200_010834</name>
</gene>
<accession>A0A835KR87</accession>
<reference evidence="2" key="1">
    <citation type="submission" date="2020-07" db="EMBL/GenBank/DDBJ databases">
        <title>Genome sequence and genetic diversity analysis of an under-domesticated orphan crop, white fonio (Digitaria exilis).</title>
        <authorList>
            <person name="Bennetzen J.L."/>
            <person name="Chen S."/>
            <person name="Ma X."/>
            <person name="Wang X."/>
            <person name="Yssel A.E.J."/>
            <person name="Chaluvadi S.R."/>
            <person name="Johnson M."/>
            <person name="Gangashetty P."/>
            <person name="Hamidou F."/>
            <person name="Sanogo M.D."/>
            <person name="Zwaenepoel A."/>
            <person name="Wallace J."/>
            <person name="Van De Peer Y."/>
            <person name="Van Deynze A."/>
        </authorList>
    </citation>
    <scope>NUCLEOTIDE SEQUENCE</scope>
    <source>
        <tissue evidence="2">Leaves</tissue>
    </source>
</reference>
<organism evidence="2 3">
    <name type="scientific">Digitaria exilis</name>
    <dbReference type="NCBI Taxonomy" id="1010633"/>
    <lineage>
        <taxon>Eukaryota</taxon>
        <taxon>Viridiplantae</taxon>
        <taxon>Streptophyta</taxon>
        <taxon>Embryophyta</taxon>
        <taxon>Tracheophyta</taxon>
        <taxon>Spermatophyta</taxon>
        <taxon>Magnoliopsida</taxon>
        <taxon>Liliopsida</taxon>
        <taxon>Poales</taxon>
        <taxon>Poaceae</taxon>
        <taxon>PACMAD clade</taxon>
        <taxon>Panicoideae</taxon>
        <taxon>Panicodae</taxon>
        <taxon>Paniceae</taxon>
        <taxon>Anthephorinae</taxon>
        <taxon>Digitaria</taxon>
    </lineage>
</organism>
<dbReference type="EMBL" id="JACEFO010000765">
    <property type="protein sequence ID" value="KAF8757497.1"/>
    <property type="molecule type" value="Genomic_DNA"/>
</dbReference>
<dbReference type="AlphaFoldDB" id="A0A835KR87"/>
<dbReference type="OrthoDB" id="1918928at2759"/>
<sequence>MSEEPSPKRRRGLGAWPGRHLLEGASTGDTSAEDGRSIGQREHDMWTKGVARLLAIADGRKRNA</sequence>
<feature type="compositionally biased region" description="Basic and acidic residues" evidence="1">
    <location>
        <begin position="33"/>
        <end position="43"/>
    </location>
</feature>
<comment type="caution">
    <text evidence="2">The sequence shown here is derived from an EMBL/GenBank/DDBJ whole genome shotgun (WGS) entry which is preliminary data.</text>
</comment>
<protein>
    <submittedName>
        <fullName evidence="2">Uncharacterized protein</fullName>
    </submittedName>
</protein>
<evidence type="ECO:0000313" key="2">
    <source>
        <dbReference type="EMBL" id="KAF8757497.1"/>
    </source>
</evidence>